<accession>A0AAJ6NY81</accession>
<feature type="domain" description="PIN" evidence="1">
    <location>
        <begin position="6"/>
        <end position="111"/>
    </location>
</feature>
<sequence>MRCSVNVWISALLWGGVPGKTLRLARNQQINVFTSELLLLELEITLKRDKFQLQLQQRSYTVEDLMSVVQSLSNDCSTISVDSPQLRDPKDTVVLAAAVVANAEAIITGDLDLLVLIEFNGIPILTPQDFLSRYLPDSKL</sequence>
<evidence type="ECO:0000259" key="1">
    <source>
        <dbReference type="Pfam" id="PF13470"/>
    </source>
</evidence>
<dbReference type="Proteomes" id="UP001223520">
    <property type="component" value="Chromosome"/>
</dbReference>
<protein>
    <submittedName>
        <fullName evidence="2">Toxin-antitoxin system toxin component, PIN family</fullName>
    </submittedName>
</protein>
<gene>
    <name evidence="2" type="ORF">QI031_10845</name>
</gene>
<dbReference type="AlphaFoldDB" id="A0AAJ6NY81"/>
<dbReference type="EMBL" id="CP124543">
    <property type="protein sequence ID" value="WGV28775.1"/>
    <property type="molecule type" value="Genomic_DNA"/>
</dbReference>
<evidence type="ECO:0000313" key="3">
    <source>
        <dbReference type="Proteomes" id="UP001223520"/>
    </source>
</evidence>
<dbReference type="Pfam" id="PF13470">
    <property type="entry name" value="PIN_3"/>
    <property type="match status" value="1"/>
</dbReference>
<reference evidence="2 3" key="1">
    <citation type="journal article" date="2023" name="Limnol Oceanogr Lett">
        <title>Environmental adaptations by the intertidal Antarctic cyanobacterium Halotia branconii CENA392 as revealed using long-read genome sequencing.</title>
        <authorList>
            <person name="Dextro R.B."/>
            <person name="Delbaje E."/>
            <person name="Freitas P.N.N."/>
            <person name="Geraldes V."/>
            <person name="Pinto E."/>
            <person name="Long P.F."/>
            <person name="Fiore M.F."/>
        </authorList>
    </citation>
    <scope>NUCLEOTIDE SEQUENCE [LARGE SCALE GENOMIC DNA]</scope>
    <source>
        <strain evidence="2 3">CENA392</strain>
    </source>
</reference>
<dbReference type="PANTHER" id="PTHR34610:SF4">
    <property type="entry name" value="SLL8027 PROTEIN"/>
    <property type="match status" value="1"/>
</dbReference>
<dbReference type="InterPro" id="IPR029060">
    <property type="entry name" value="PIN-like_dom_sf"/>
</dbReference>
<dbReference type="KEGG" id="hbq:QI031_10845"/>
<dbReference type="InterPro" id="IPR002850">
    <property type="entry name" value="PIN_toxin-like"/>
</dbReference>
<evidence type="ECO:0000313" key="2">
    <source>
        <dbReference type="EMBL" id="WGV28775.1"/>
    </source>
</evidence>
<proteinExistence type="predicted"/>
<name>A0AAJ6NY81_9CYAN</name>
<dbReference type="InterPro" id="IPR002716">
    <property type="entry name" value="PIN_dom"/>
</dbReference>
<dbReference type="NCBIfam" id="TIGR00305">
    <property type="entry name" value="putative toxin-antitoxin system toxin component, PIN family"/>
    <property type="match status" value="1"/>
</dbReference>
<dbReference type="SUPFAM" id="SSF88723">
    <property type="entry name" value="PIN domain-like"/>
    <property type="match status" value="1"/>
</dbReference>
<keyword evidence="3" id="KW-1185">Reference proteome</keyword>
<dbReference type="PANTHER" id="PTHR34610">
    <property type="entry name" value="SSL7007 PROTEIN"/>
    <property type="match status" value="1"/>
</dbReference>
<organism evidence="2 3">
    <name type="scientific">Halotia branconii CENA392</name>
    <dbReference type="NCBI Taxonomy" id="1539056"/>
    <lineage>
        <taxon>Bacteria</taxon>
        <taxon>Bacillati</taxon>
        <taxon>Cyanobacteriota</taxon>
        <taxon>Cyanophyceae</taxon>
        <taxon>Nostocales</taxon>
        <taxon>Nodulariaceae</taxon>
        <taxon>Halotia</taxon>
    </lineage>
</organism>